<keyword evidence="2" id="KW-0106">Calcium</keyword>
<organism evidence="4 5">
    <name type="scientific">Paramuricea clavata</name>
    <name type="common">Red gorgonian</name>
    <name type="synonym">Violescent sea-whip</name>
    <dbReference type="NCBI Taxonomy" id="317549"/>
    <lineage>
        <taxon>Eukaryota</taxon>
        <taxon>Metazoa</taxon>
        <taxon>Cnidaria</taxon>
        <taxon>Anthozoa</taxon>
        <taxon>Octocorallia</taxon>
        <taxon>Malacalcyonacea</taxon>
        <taxon>Plexauridae</taxon>
        <taxon>Paramuricea</taxon>
    </lineage>
</organism>
<dbReference type="Proteomes" id="UP001152795">
    <property type="component" value="Unassembled WGS sequence"/>
</dbReference>
<evidence type="ECO:0000256" key="3">
    <source>
        <dbReference type="SAM" id="MobiDB-lite"/>
    </source>
</evidence>
<evidence type="ECO:0000313" key="4">
    <source>
        <dbReference type="EMBL" id="CAB4009177.1"/>
    </source>
</evidence>
<dbReference type="InterPro" id="IPR002048">
    <property type="entry name" value="EF_hand_dom"/>
</dbReference>
<keyword evidence="1" id="KW-0677">Repeat</keyword>
<dbReference type="PANTHER" id="PTHR23050">
    <property type="entry name" value="CALCIUM BINDING PROTEIN"/>
    <property type="match status" value="1"/>
</dbReference>
<dbReference type="InterPro" id="IPR011992">
    <property type="entry name" value="EF-hand-dom_pair"/>
</dbReference>
<comment type="caution">
    <text evidence="4">The sequence shown here is derived from an EMBL/GenBank/DDBJ whole genome shotgun (WGS) entry which is preliminary data.</text>
</comment>
<dbReference type="Pfam" id="PF13499">
    <property type="entry name" value="EF-hand_7"/>
    <property type="match status" value="1"/>
</dbReference>
<protein>
    <submittedName>
        <fullName evidence="4">Obelin-like</fullName>
    </submittedName>
</protein>
<evidence type="ECO:0000256" key="1">
    <source>
        <dbReference type="ARBA" id="ARBA00022737"/>
    </source>
</evidence>
<reference evidence="4" key="1">
    <citation type="submission" date="2020-04" db="EMBL/GenBank/DDBJ databases">
        <authorList>
            <person name="Alioto T."/>
            <person name="Alioto T."/>
            <person name="Gomez Garrido J."/>
        </authorList>
    </citation>
    <scope>NUCLEOTIDE SEQUENCE</scope>
    <source>
        <strain evidence="4">A484AB</strain>
    </source>
</reference>
<dbReference type="CDD" id="cd00051">
    <property type="entry name" value="EFh"/>
    <property type="match status" value="1"/>
</dbReference>
<feature type="region of interest" description="Disordered" evidence="3">
    <location>
        <begin position="1"/>
        <end position="23"/>
    </location>
</feature>
<dbReference type="SUPFAM" id="SSF47473">
    <property type="entry name" value="EF-hand"/>
    <property type="match status" value="1"/>
</dbReference>
<sequence length="201" mass="22887">MGGKTSKGQSSGDKEGKTNEALQDLTKNKKWVQQMEEYFDAVDLNKNGYLTVEEILQWSDNMKELCSQITQEECENLKKCLKDFYGAAGLLPGKQVTKEEFLEGVSHLSEAELEKKKLGEETLMESLCNAFYKAMDLNDDGKITVNEVKTIMKACNMTEEKAEKWFNLADKNKNGVVETHELTNAEFESWFCPEPEEDNIE</sequence>
<name>A0A7D9IJF5_PARCT</name>
<gene>
    <name evidence="4" type="ORF">PACLA_8A057422</name>
</gene>
<dbReference type="OrthoDB" id="427950at2759"/>
<dbReference type="EMBL" id="CACRXK020006366">
    <property type="protein sequence ID" value="CAB4009177.1"/>
    <property type="molecule type" value="Genomic_DNA"/>
</dbReference>
<evidence type="ECO:0000256" key="2">
    <source>
        <dbReference type="ARBA" id="ARBA00022837"/>
    </source>
</evidence>
<dbReference type="Pfam" id="PF13202">
    <property type="entry name" value="EF-hand_5"/>
    <property type="match status" value="1"/>
</dbReference>
<evidence type="ECO:0000313" key="5">
    <source>
        <dbReference type="Proteomes" id="UP001152795"/>
    </source>
</evidence>
<keyword evidence="5" id="KW-1185">Reference proteome</keyword>
<feature type="compositionally biased region" description="Polar residues" evidence="3">
    <location>
        <begin position="1"/>
        <end position="11"/>
    </location>
</feature>
<proteinExistence type="predicted"/>
<dbReference type="InterPro" id="IPR018247">
    <property type="entry name" value="EF_Hand_1_Ca_BS"/>
</dbReference>
<dbReference type="Gene3D" id="1.10.238.10">
    <property type="entry name" value="EF-hand"/>
    <property type="match status" value="1"/>
</dbReference>
<dbReference type="GO" id="GO:0005509">
    <property type="term" value="F:calcium ion binding"/>
    <property type="evidence" value="ECO:0007669"/>
    <property type="project" value="InterPro"/>
</dbReference>
<dbReference type="InterPro" id="IPR050145">
    <property type="entry name" value="Centrin_CML-like"/>
</dbReference>
<dbReference type="SMART" id="SM00054">
    <property type="entry name" value="EFh"/>
    <property type="match status" value="3"/>
</dbReference>
<dbReference type="PROSITE" id="PS00018">
    <property type="entry name" value="EF_HAND_1"/>
    <property type="match status" value="3"/>
</dbReference>
<dbReference type="PROSITE" id="PS50222">
    <property type="entry name" value="EF_HAND_2"/>
    <property type="match status" value="2"/>
</dbReference>
<accession>A0A7D9IJF5</accession>
<dbReference type="AlphaFoldDB" id="A0A7D9IJF5"/>